<organism evidence="1 2">
    <name type="scientific">Helicobacter canis</name>
    <dbReference type="NCBI Taxonomy" id="29419"/>
    <lineage>
        <taxon>Bacteria</taxon>
        <taxon>Pseudomonadati</taxon>
        <taxon>Campylobacterota</taxon>
        <taxon>Epsilonproteobacteria</taxon>
        <taxon>Campylobacterales</taxon>
        <taxon>Helicobacteraceae</taxon>
        <taxon>Helicobacter</taxon>
    </lineage>
</organism>
<comment type="caution">
    <text evidence="1">The sequence shown here is derived from an EMBL/GenBank/DDBJ whole genome shotgun (WGS) entry which is preliminary data.</text>
</comment>
<protein>
    <submittedName>
        <fullName evidence="1">Uncharacterized protein</fullName>
    </submittedName>
</protein>
<gene>
    <name evidence="1" type="ORF">F4V45_07305</name>
</gene>
<dbReference type="AlphaFoldDB" id="A0A5M9QG59"/>
<sequence>MLSVGIGEIQKNTAIFSNLKESMQIVDKRKHQVLAIVYPANHARDSVAKKLAGKYKSQVTQGREKDLQNTSIESLKDIKQKAMLEALGEKYGLSH</sequence>
<dbReference type="Proteomes" id="UP000323707">
    <property type="component" value="Unassembled WGS sequence"/>
</dbReference>
<dbReference type="RefSeq" id="WP_150337695.1">
    <property type="nucleotide sequence ID" value="NZ_JAERIX010000024.1"/>
</dbReference>
<accession>A0A5M9QG59</accession>
<evidence type="ECO:0000313" key="2">
    <source>
        <dbReference type="Proteomes" id="UP000323707"/>
    </source>
</evidence>
<reference evidence="1 2" key="1">
    <citation type="submission" date="2019-09" db="EMBL/GenBank/DDBJ databases">
        <title>Draft genome sequence of various Type strains from the CCUG.</title>
        <authorList>
            <person name="Pineiro-Iglesias B."/>
            <person name="Tunovic T."/>
            <person name="Unosson C."/>
            <person name="Inganas E."/>
            <person name="Ohlen M."/>
            <person name="Cardew S."/>
            <person name="Jensie-Markopoulos S."/>
            <person name="Salva-Serra F."/>
            <person name="Jaen-Luchoro D."/>
            <person name="Karlsson R."/>
            <person name="Svensson-Stadler L."/>
            <person name="Chun J."/>
            <person name="Moore E."/>
        </authorList>
    </citation>
    <scope>NUCLEOTIDE SEQUENCE [LARGE SCALE GENOMIC DNA]</scope>
    <source>
        <strain evidence="1 2">CCUG 32756T</strain>
    </source>
</reference>
<proteinExistence type="predicted"/>
<evidence type="ECO:0000313" key="1">
    <source>
        <dbReference type="EMBL" id="KAA8707674.1"/>
    </source>
</evidence>
<dbReference type="EMBL" id="VXKE01000021">
    <property type="protein sequence ID" value="KAA8707674.1"/>
    <property type="molecule type" value="Genomic_DNA"/>
</dbReference>
<name>A0A5M9QG59_9HELI</name>